<accession>A0ABN2QF19</accession>
<dbReference type="EMBL" id="BAAANN010000006">
    <property type="protein sequence ID" value="GAA1951060.1"/>
    <property type="molecule type" value="Genomic_DNA"/>
</dbReference>
<protein>
    <recommendedName>
        <fullName evidence="3">RiboL-PSP-HEPN domain-containing protein</fullName>
    </recommendedName>
</protein>
<sequence>MVVAFTSLEDFIRNRTVELFKIISRTVLPFSQLPKELKEAATIGAARSAVYQAGLANRAGKDPIALVQSAARSVGSTLSGALEICEYSLAYSGPNVTSADLSSALGAFQISDPWNEMSSIASRCGLGSLPLKQAYETMQLNRNRAAHDVNANIQPGDFYSFVQEAKSIAIGFDLLTSRAARLLTEGDKSVLNGKKKLSSSIAIRYIQPRGTKYVEHIENRTRAVKVAKDREEAWRLAVGNARRKRDAVVELNSRGVPIEWYTSEAP</sequence>
<proteinExistence type="predicted"/>
<comment type="caution">
    <text evidence="1">The sequence shown here is derived from an EMBL/GenBank/DDBJ whole genome shotgun (WGS) entry which is preliminary data.</text>
</comment>
<evidence type="ECO:0000313" key="1">
    <source>
        <dbReference type="EMBL" id="GAA1951060.1"/>
    </source>
</evidence>
<evidence type="ECO:0000313" key="2">
    <source>
        <dbReference type="Proteomes" id="UP001501116"/>
    </source>
</evidence>
<reference evidence="1 2" key="1">
    <citation type="journal article" date="2019" name="Int. J. Syst. Evol. Microbiol.">
        <title>The Global Catalogue of Microorganisms (GCM) 10K type strain sequencing project: providing services to taxonomists for standard genome sequencing and annotation.</title>
        <authorList>
            <consortium name="The Broad Institute Genomics Platform"/>
            <consortium name="The Broad Institute Genome Sequencing Center for Infectious Disease"/>
            <person name="Wu L."/>
            <person name="Ma J."/>
        </authorList>
    </citation>
    <scope>NUCLEOTIDE SEQUENCE [LARGE SCALE GENOMIC DNA]</scope>
    <source>
        <strain evidence="1 2">JCM 14545</strain>
    </source>
</reference>
<gene>
    <name evidence="1" type="ORF">GCM10009754_19820</name>
</gene>
<name>A0ABN2QF19_9PSEU</name>
<keyword evidence="2" id="KW-1185">Reference proteome</keyword>
<evidence type="ECO:0008006" key="3">
    <source>
        <dbReference type="Google" id="ProtNLM"/>
    </source>
</evidence>
<dbReference type="Proteomes" id="UP001501116">
    <property type="component" value="Unassembled WGS sequence"/>
</dbReference>
<organism evidence="1 2">
    <name type="scientific">Amycolatopsis minnesotensis</name>
    <dbReference type="NCBI Taxonomy" id="337894"/>
    <lineage>
        <taxon>Bacteria</taxon>
        <taxon>Bacillati</taxon>
        <taxon>Actinomycetota</taxon>
        <taxon>Actinomycetes</taxon>
        <taxon>Pseudonocardiales</taxon>
        <taxon>Pseudonocardiaceae</taxon>
        <taxon>Amycolatopsis</taxon>
    </lineage>
</organism>